<sequence length="62" mass="6767">MIGMTGMMGATYTPELHAQCAWIVIVAPLPRHNARSRHRCAPDRRLAADPTAAMHGTLARNT</sequence>
<feature type="region of interest" description="Disordered" evidence="1">
    <location>
        <begin position="39"/>
        <end position="62"/>
    </location>
</feature>
<accession>A0A0P0RAX5</accession>
<organism evidence="2 3">
    <name type="scientific">Paraburkholderia caribensis MBA4</name>
    <dbReference type="NCBI Taxonomy" id="1323664"/>
    <lineage>
        <taxon>Bacteria</taxon>
        <taxon>Pseudomonadati</taxon>
        <taxon>Pseudomonadota</taxon>
        <taxon>Betaproteobacteria</taxon>
        <taxon>Burkholderiales</taxon>
        <taxon>Burkholderiaceae</taxon>
        <taxon>Paraburkholderia</taxon>
    </lineage>
</organism>
<dbReference type="Proteomes" id="UP000019146">
    <property type="component" value="Chromosome 1"/>
</dbReference>
<name>A0A0P0RAX5_9BURK</name>
<dbReference type="EMBL" id="CP012746">
    <property type="protein sequence ID" value="ALL65436.1"/>
    <property type="molecule type" value="Genomic_DNA"/>
</dbReference>
<dbReference type="KEGG" id="bcai:K788_0003864"/>
<reference evidence="2 3" key="1">
    <citation type="journal article" date="2014" name="Genome Announc.">
        <title>Draft Genome Sequence of the Haloacid-Degrading Burkholderia caribensis Strain MBA4.</title>
        <authorList>
            <person name="Pan Y."/>
            <person name="Kong K.F."/>
            <person name="Tsang J.S."/>
        </authorList>
    </citation>
    <scope>NUCLEOTIDE SEQUENCE [LARGE SCALE GENOMIC DNA]</scope>
    <source>
        <strain evidence="2 3">MBA4</strain>
    </source>
</reference>
<evidence type="ECO:0000313" key="2">
    <source>
        <dbReference type="EMBL" id="ALL65436.1"/>
    </source>
</evidence>
<protein>
    <submittedName>
        <fullName evidence="2">Uncharacterized protein</fullName>
    </submittedName>
</protein>
<evidence type="ECO:0000256" key="1">
    <source>
        <dbReference type="SAM" id="MobiDB-lite"/>
    </source>
</evidence>
<dbReference type="AlphaFoldDB" id="A0A0P0RAX5"/>
<gene>
    <name evidence="2" type="ORF">K788_0003864</name>
</gene>
<proteinExistence type="predicted"/>
<evidence type="ECO:0000313" key="3">
    <source>
        <dbReference type="Proteomes" id="UP000019146"/>
    </source>
</evidence>